<reference evidence="2" key="1">
    <citation type="submission" date="2023-07" db="EMBL/GenBank/DDBJ databases">
        <title>draft genome sequence of fig (Ficus carica).</title>
        <authorList>
            <person name="Takahashi T."/>
            <person name="Nishimura K."/>
        </authorList>
    </citation>
    <scope>NUCLEOTIDE SEQUENCE</scope>
</reference>
<gene>
    <name evidence="2" type="ORF">TIFTF001_029965</name>
</gene>
<sequence length="124" mass="13290">MQAIAPISMDTAPPPNTSHSQLAPSSVNLSPNYPPPAIAQLVPSALNLSPNWGFDVRSFLKSPDVATQQLIPYGSSLQVKRLQSTMGNRVESQPNLIAPNYTEVEAIVVVGMSISRPFCLMLSS</sequence>
<evidence type="ECO:0000313" key="3">
    <source>
        <dbReference type="Proteomes" id="UP001187192"/>
    </source>
</evidence>
<comment type="caution">
    <text evidence="2">The sequence shown here is derived from an EMBL/GenBank/DDBJ whole genome shotgun (WGS) entry which is preliminary data.</text>
</comment>
<keyword evidence="3" id="KW-1185">Reference proteome</keyword>
<name>A0AA88J489_FICCA</name>
<evidence type="ECO:0000313" key="2">
    <source>
        <dbReference type="EMBL" id="GMN60876.1"/>
    </source>
</evidence>
<feature type="compositionally biased region" description="Polar residues" evidence="1">
    <location>
        <begin position="17"/>
        <end position="28"/>
    </location>
</feature>
<accession>A0AA88J489</accession>
<evidence type="ECO:0000256" key="1">
    <source>
        <dbReference type="SAM" id="MobiDB-lite"/>
    </source>
</evidence>
<dbReference type="EMBL" id="BTGU01000103">
    <property type="protein sequence ID" value="GMN60876.1"/>
    <property type="molecule type" value="Genomic_DNA"/>
</dbReference>
<organism evidence="2 3">
    <name type="scientific">Ficus carica</name>
    <name type="common">Common fig</name>
    <dbReference type="NCBI Taxonomy" id="3494"/>
    <lineage>
        <taxon>Eukaryota</taxon>
        <taxon>Viridiplantae</taxon>
        <taxon>Streptophyta</taxon>
        <taxon>Embryophyta</taxon>
        <taxon>Tracheophyta</taxon>
        <taxon>Spermatophyta</taxon>
        <taxon>Magnoliopsida</taxon>
        <taxon>eudicotyledons</taxon>
        <taxon>Gunneridae</taxon>
        <taxon>Pentapetalae</taxon>
        <taxon>rosids</taxon>
        <taxon>fabids</taxon>
        <taxon>Rosales</taxon>
        <taxon>Moraceae</taxon>
        <taxon>Ficeae</taxon>
        <taxon>Ficus</taxon>
    </lineage>
</organism>
<proteinExistence type="predicted"/>
<dbReference type="Proteomes" id="UP001187192">
    <property type="component" value="Unassembled WGS sequence"/>
</dbReference>
<feature type="region of interest" description="Disordered" evidence="1">
    <location>
        <begin position="1"/>
        <end position="28"/>
    </location>
</feature>
<protein>
    <submittedName>
        <fullName evidence="2">Uncharacterized protein</fullName>
    </submittedName>
</protein>
<dbReference type="AlphaFoldDB" id="A0AA88J489"/>